<organism evidence="1 2">
    <name type="scientific">Solanum verrucosum</name>
    <dbReference type="NCBI Taxonomy" id="315347"/>
    <lineage>
        <taxon>Eukaryota</taxon>
        <taxon>Viridiplantae</taxon>
        <taxon>Streptophyta</taxon>
        <taxon>Embryophyta</taxon>
        <taxon>Tracheophyta</taxon>
        <taxon>Spermatophyta</taxon>
        <taxon>Magnoliopsida</taxon>
        <taxon>eudicotyledons</taxon>
        <taxon>Gunneridae</taxon>
        <taxon>Pentapetalae</taxon>
        <taxon>asterids</taxon>
        <taxon>lamiids</taxon>
        <taxon>Solanales</taxon>
        <taxon>Solanaceae</taxon>
        <taxon>Solanoideae</taxon>
        <taxon>Solaneae</taxon>
        <taxon>Solanum</taxon>
    </lineage>
</organism>
<accession>A0AAF0ZVW6</accession>
<gene>
    <name evidence="1" type="ORF">MTR67_045138</name>
</gene>
<evidence type="ECO:0000313" key="2">
    <source>
        <dbReference type="Proteomes" id="UP001234989"/>
    </source>
</evidence>
<reference evidence="1" key="1">
    <citation type="submission" date="2023-08" db="EMBL/GenBank/DDBJ databases">
        <title>A de novo genome assembly of Solanum verrucosum Schlechtendal, a Mexican diploid species geographically isolated from the other diploid A-genome species in potato relatives.</title>
        <authorList>
            <person name="Hosaka K."/>
        </authorList>
    </citation>
    <scope>NUCLEOTIDE SEQUENCE</scope>
    <source>
        <tissue evidence="1">Young leaves</tissue>
    </source>
</reference>
<evidence type="ECO:0000313" key="1">
    <source>
        <dbReference type="EMBL" id="WMV51753.1"/>
    </source>
</evidence>
<sequence>MVKVSPQARLVFSSLPPGK</sequence>
<keyword evidence="2" id="KW-1185">Reference proteome</keyword>
<protein>
    <submittedName>
        <fullName evidence="1">Uncharacterized protein</fullName>
    </submittedName>
</protein>
<dbReference type="EMBL" id="CP133621">
    <property type="protein sequence ID" value="WMV51753.1"/>
    <property type="molecule type" value="Genomic_DNA"/>
</dbReference>
<dbReference type="Proteomes" id="UP001234989">
    <property type="component" value="Chromosome 10"/>
</dbReference>
<dbReference type="AlphaFoldDB" id="A0AAF0ZVW6"/>
<proteinExistence type="predicted"/>
<name>A0AAF0ZVW6_SOLVR</name>